<name>A0A1M5QJK7_9BACT</name>
<organism evidence="1 2">
    <name type="scientific">Chryseolinea serpens</name>
    <dbReference type="NCBI Taxonomy" id="947013"/>
    <lineage>
        <taxon>Bacteria</taxon>
        <taxon>Pseudomonadati</taxon>
        <taxon>Bacteroidota</taxon>
        <taxon>Cytophagia</taxon>
        <taxon>Cytophagales</taxon>
        <taxon>Fulvivirgaceae</taxon>
        <taxon>Chryseolinea</taxon>
    </lineage>
</organism>
<reference evidence="1 2" key="1">
    <citation type="submission" date="2016-11" db="EMBL/GenBank/DDBJ databases">
        <authorList>
            <person name="Jaros S."/>
            <person name="Januszkiewicz K."/>
            <person name="Wedrychowicz H."/>
        </authorList>
    </citation>
    <scope>NUCLEOTIDE SEQUENCE [LARGE SCALE GENOMIC DNA]</scope>
    <source>
        <strain evidence="1 2">DSM 24574</strain>
    </source>
</reference>
<evidence type="ECO:0000313" key="1">
    <source>
        <dbReference type="EMBL" id="SHH14076.1"/>
    </source>
</evidence>
<dbReference type="AlphaFoldDB" id="A0A1M5QJK7"/>
<dbReference type="EMBL" id="FQWQ01000002">
    <property type="protein sequence ID" value="SHH14076.1"/>
    <property type="molecule type" value="Genomic_DNA"/>
</dbReference>
<dbReference type="Proteomes" id="UP000184212">
    <property type="component" value="Unassembled WGS sequence"/>
</dbReference>
<protein>
    <submittedName>
        <fullName evidence="1">Uncharacterized protein</fullName>
    </submittedName>
</protein>
<sequence>MRTALVLQWCFLSEHFMRGKFGEGHQIGDDEKLVDEFHMWRQNLLVKNTNKGDGVNLVRAPNWG</sequence>
<accession>A0A1M5QJK7</accession>
<gene>
    <name evidence="1" type="ORF">SAMN04488109_2847</name>
</gene>
<evidence type="ECO:0000313" key="2">
    <source>
        <dbReference type="Proteomes" id="UP000184212"/>
    </source>
</evidence>
<keyword evidence="2" id="KW-1185">Reference proteome</keyword>
<proteinExistence type="predicted"/>